<evidence type="ECO:0000256" key="1">
    <source>
        <dbReference type="SAM" id="MobiDB-lite"/>
    </source>
</evidence>
<keyword evidence="3" id="KW-1185">Reference proteome</keyword>
<feature type="region of interest" description="Disordered" evidence="1">
    <location>
        <begin position="219"/>
        <end position="299"/>
    </location>
</feature>
<protein>
    <submittedName>
        <fullName evidence="2">Uncharacterized protein</fullName>
    </submittedName>
</protein>
<dbReference type="OrthoDB" id="6131965at2759"/>
<sequence length="456" mass="52745">MGVMINRYKNPKEFVLRYLQFRKDVHNCVTDPQPVGNEIPTLKLNYDQHSISEIEDVLPHIWFGNQSRNSKRLAKAKKPENKDPELDDIKDELTKKDSELGLATTVIEFMTENTRKLSEACEIPNSSVQFEDPPNLHKLPGIQTSFQTFSECMHGIKRNLREWNTQRWIVMTSSSESCSPSLLTGDIFTIVHLLEHQTANWDLSARNGDYKLVIRWKKSRQHEVQTESPTTQKTRKRSSKARSDRNKRRLEAYIAKKSAQSTSTPTTSENGEPAQNKCLENDPDVELTNNTEENGENTAQHTEEMITQEEPLITVPNVDRTLSCKPHEDPACTTGAEGQLSASYAGMEKTKTKTERTSRYRIGKITLDLPQKTFLFEVEKENSFILVYSDKLYPYKLIEKEKDPTFYSAIKRSHDHWLDVRDKMNFLYSEERKLNIEEVAKKNNFKLRKIDKIKAI</sequence>
<reference evidence="2" key="1">
    <citation type="submission" date="2021-03" db="EMBL/GenBank/DDBJ databases">
        <authorList>
            <person name="Bekaert M."/>
        </authorList>
    </citation>
    <scope>NUCLEOTIDE SEQUENCE</scope>
</reference>
<name>A0A8S3SR79_MYTED</name>
<feature type="compositionally biased region" description="Polar residues" evidence="1">
    <location>
        <begin position="258"/>
        <end position="270"/>
    </location>
</feature>
<accession>A0A8S3SR79</accession>
<evidence type="ECO:0000313" key="3">
    <source>
        <dbReference type="Proteomes" id="UP000683360"/>
    </source>
</evidence>
<proteinExistence type="predicted"/>
<dbReference type="AlphaFoldDB" id="A0A8S3SR79"/>
<comment type="caution">
    <text evidence="2">The sequence shown here is derived from an EMBL/GenBank/DDBJ whole genome shotgun (WGS) entry which is preliminary data.</text>
</comment>
<dbReference type="EMBL" id="CAJPWZ010001665">
    <property type="protein sequence ID" value="CAG2220573.1"/>
    <property type="molecule type" value="Genomic_DNA"/>
</dbReference>
<feature type="compositionally biased region" description="Basic residues" evidence="1">
    <location>
        <begin position="233"/>
        <end position="248"/>
    </location>
</feature>
<dbReference type="Proteomes" id="UP000683360">
    <property type="component" value="Unassembled WGS sequence"/>
</dbReference>
<feature type="compositionally biased region" description="Low complexity" evidence="1">
    <location>
        <begin position="286"/>
        <end position="298"/>
    </location>
</feature>
<gene>
    <name evidence="2" type="ORF">MEDL_34035</name>
</gene>
<organism evidence="2 3">
    <name type="scientific">Mytilus edulis</name>
    <name type="common">Blue mussel</name>
    <dbReference type="NCBI Taxonomy" id="6550"/>
    <lineage>
        <taxon>Eukaryota</taxon>
        <taxon>Metazoa</taxon>
        <taxon>Spiralia</taxon>
        <taxon>Lophotrochozoa</taxon>
        <taxon>Mollusca</taxon>
        <taxon>Bivalvia</taxon>
        <taxon>Autobranchia</taxon>
        <taxon>Pteriomorphia</taxon>
        <taxon>Mytilida</taxon>
        <taxon>Mytiloidea</taxon>
        <taxon>Mytilidae</taxon>
        <taxon>Mytilinae</taxon>
        <taxon>Mytilus</taxon>
    </lineage>
</organism>
<evidence type="ECO:0000313" key="2">
    <source>
        <dbReference type="EMBL" id="CAG2220573.1"/>
    </source>
</evidence>